<sequence>MHVTKKNRVPGGKIHPRKNPGKRFPDYRKGFNRENRATERKTVVTQAKVPSPRRNFSEKVETSTGQGQSFRAARGMTDETPGMVAMETFQPLPHPDTTSFLFPVRSAADDRAGNMTRTKLQTTGDNTLARRQCIHKY</sequence>
<feature type="compositionally biased region" description="Basic residues" evidence="1">
    <location>
        <begin position="1"/>
        <end position="21"/>
    </location>
</feature>
<comment type="caution">
    <text evidence="2">The sequence shown here is derived from an EMBL/GenBank/DDBJ whole genome shotgun (WGS) entry which is preliminary data.</text>
</comment>
<keyword evidence="3" id="KW-1185">Reference proteome</keyword>
<feature type="compositionally biased region" description="Basic and acidic residues" evidence="1">
    <location>
        <begin position="23"/>
        <end position="42"/>
    </location>
</feature>
<accession>A0ABR1B7N5</accession>
<dbReference type="EMBL" id="JAWJWF010000002">
    <property type="protein sequence ID" value="KAK6637673.1"/>
    <property type="molecule type" value="Genomic_DNA"/>
</dbReference>
<feature type="region of interest" description="Disordered" evidence="1">
    <location>
        <begin position="1"/>
        <end position="73"/>
    </location>
</feature>
<evidence type="ECO:0000313" key="2">
    <source>
        <dbReference type="EMBL" id="KAK6637673.1"/>
    </source>
</evidence>
<evidence type="ECO:0000256" key="1">
    <source>
        <dbReference type="SAM" id="MobiDB-lite"/>
    </source>
</evidence>
<reference evidence="2 3" key="1">
    <citation type="submission" date="2023-09" db="EMBL/GenBank/DDBJ databases">
        <title>Genomes of two closely related lineages of the louse Polyplax serrata with different host specificities.</title>
        <authorList>
            <person name="Martinu J."/>
            <person name="Tarabai H."/>
            <person name="Stefka J."/>
            <person name="Hypsa V."/>
        </authorList>
    </citation>
    <scope>NUCLEOTIDE SEQUENCE [LARGE SCALE GENOMIC DNA]</scope>
    <source>
        <strain evidence="2">98ZLc_SE</strain>
    </source>
</reference>
<name>A0ABR1B7N5_POLSC</name>
<gene>
    <name evidence="2" type="ORF">RUM44_008095</name>
</gene>
<protein>
    <submittedName>
        <fullName evidence="2">Uncharacterized protein</fullName>
    </submittedName>
</protein>
<evidence type="ECO:0000313" key="3">
    <source>
        <dbReference type="Proteomes" id="UP001359485"/>
    </source>
</evidence>
<dbReference type="Proteomes" id="UP001359485">
    <property type="component" value="Unassembled WGS sequence"/>
</dbReference>
<organism evidence="2 3">
    <name type="scientific">Polyplax serrata</name>
    <name type="common">Common mouse louse</name>
    <dbReference type="NCBI Taxonomy" id="468196"/>
    <lineage>
        <taxon>Eukaryota</taxon>
        <taxon>Metazoa</taxon>
        <taxon>Ecdysozoa</taxon>
        <taxon>Arthropoda</taxon>
        <taxon>Hexapoda</taxon>
        <taxon>Insecta</taxon>
        <taxon>Pterygota</taxon>
        <taxon>Neoptera</taxon>
        <taxon>Paraneoptera</taxon>
        <taxon>Psocodea</taxon>
        <taxon>Troctomorpha</taxon>
        <taxon>Phthiraptera</taxon>
        <taxon>Anoplura</taxon>
        <taxon>Polyplacidae</taxon>
        <taxon>Polyplax</taxon>
    </lineage>
</organism>
<proteinExistence type="predicted"/>